<accession>A0A8F6YCA6</accession>
<dbReference type="KEGG" id="gce:KYE46_14380"/>
<evidence type="ECO:0000313" key="3">
    <source>
        <dbReference type="Proteomes" id="UP000825009"/>
    </source>
</evidence>
<gene>
    <name evidence="2" type="ORF">KYE46_14380</name>
</gene>
<sequence length="158" mass="16806">MTRSTQSDIAKKAKDTVDDVAQTAKAQAAVKAEAAKEDVAARVSEQADNFREASKAFEDNALASDAVKYLGDNLAQAANAVRDMDMANLQQDVTQFARRNPLMFLGGAAALGFIAARAMKASERTALPAVHPDHVDYAGVPVGQPHDVDRGSRGWGYS</sequence>
<evidence type="ECO:0000256" key="1">
    <source>
        <dbReference type="SAM" id="MobiDB-lite"/>
    </source>
</evidence>
<evidence type="ECO:0000313" key="2">
    <source>
        <dbReference type="EMBL" id="QXT39100.1"/>
    </source>
</evidence>
<protein>
    <recommendedName>
        <fullName evidence="4">DUF883 domain-containing protein</fullName>
    </recommendedName>
</protein>
<feature type="region of interest" description="Disordered" evidence="1">
    <location>
        <begin position="138"/>
        <end position="158"/>
    </location>
</feature>
<name>A0A8F6YCA6_9RHOB</name>
<dbReference type="EMBL" id="CP079194">
    <property type="protein sequence ID" value="QXT39100.1"/>
    <property type="molecule type" value="Genomic_DNA"/>
</dbReference>
<organism evidence="2 3">
    <name type="scientific">Gymnodinialimonas ceratoperidinii</name>
    <dbReference type="NCBI Taxonomy" id="2856823"/>
    <lineage>
        <taxon>Bacteria</taxon>
        <taxon>Pseudomonadati</taxon>
        <taxon>Pseudomonadota</taxon>
        <taxon>Alphaproteobacteria</taxon>
        <taxon>Rhodobacterales</taxon>
        <taxon>Paracoccaceae</taxon>
        <taxon>Gymnodinialimonas</taxon>
    </lineage>
</organism>
<evidence type="ECO:0008006" key="4">
    <source>
        <dbReference type="Google" id="ProtNLM"/>
    </source>
</evidence>
<proteinExistence type="predicted"/>
<dbReference type="Proteomes" id="UP000825009">
    <property type="component" value="Chromosome"/>
</dbReference>
<dbReference type="RefSeq" id="WP_219001439.1">
    <property type="nucleotide sequence ID" value="NZ_CP079194.1"/>
</dbReference>
<keyword evidence="3" id="KW-1185">Reference proteome</keyword>
<reference evidence="2 3" key="1">
    <citation type="submission" date="2021-07" db="EMBL/GenBank/DDBJ databases">
        <title>A novel Jannaschia species isolated from marine dinoflagellate Ceratoperidinium margalefii.</title>
        <authorList>
            <person name="Jiang Y."/>
            <person name="Li Z."/>
        </authorList>
    </citation>
    <scope>NUCLEOTIDE SEQUENCE [LARGE SCALE GENOMIC DNA]</scope>
    <source>
        <strain evidence="2 3">J12C1-MA-4</strain>
    </source>
</reference>
<dbReference type="AlphaFoldDB" id="A0A8F6YCA6"/>